<dbReference type="EC" id="2.7.1.165" evidence="2"/>
<feature type="compositionally biased region" description="Basic and acidic residues" evidence="1">
    <location>
        <begin position="82"/>
        <end position="96"/>
    </location>
</feature>
<feature type="compositionally biased region" description="Gly residues" evidence="1">
    <location>
        <begin position="16"/>
        <end position="30"/>
    </location>
</feature>
<gene>
    <name evidence="2" type="ORF">AVDCRST_MAG15-1030</name>
</gene>
<evidence type="ECO:0000313" key="2">
    <source>
        <dbReference type="EMBL" id="CAA9401174.1"/>
    </source>
</evidence>
<feature type="non-terminal residue" evidence="2">
    <location>
        <position position="308"/>
    </location>
</feature>
<evidence type="ECO:0000256" key="1">
    <source>
        <dbReference type="SAM" id="MobiDB-lite"/>
    </source>
</evidence>
<feature type="compositionally biased region" description="Basic residues" evidence="1">
    <location>
        <begin position="225"/>
        <end position="244"/>
    </location>
</feature>
<keyword evidence="2" id="KW-0808">Transferase</keyword>
<dbReference type="EMBL" id="CADCUU010000139">
    <property type="protein sequence ID" value="CAA9401174.1"/>
    <property type="molecule type" value="Genomic_DNA"/>
</dbReference>
<organism evidence="2">
    <name type="scientific">uncultured Rubellimicrobium sp</name>
    <dbReference type="NCBI Taxonomy" id="543078"/>
    <lineage>
        <taxon>Bacteria</taxon>
        <taxon>Pseudomonadati</taxon>
        <taxon>Pseudomonadota</taxon>
        <taxon>Alphaproteobacteria</taxon>
        <taxon>Rhodobacterales</taxon>
        <taxon>Roseobacteraceae</taxon>
        <taxon>Rubellimicrobium</taxon>
        <taxon>environmental samples</taxon>
    </lineage>
</organism>
<sequence>RPGPDLGWRIRAPCGAGAGGDAGRQAGGECGPSRVRGADLGDEHGPQAPEPREGRPVGRNGLPGPDAFAPHLGRAGRRPRRDRIGPHGRGGIDARRSLGPARPLAHRCPGLGPRGAVPAHRGRAAGGPGPRPRHGSGRRGPRAVAGRCRGNGPGGELRGEDARRRHRGRGARRGPPDGGRGPRGPARPRARCAAAAPVGWRADRHPARRRQRGAQRRVRAGPGHRPGRRARYSCLGLRHRRGGRGGRGGGRGDRPRHAGARARLGGRCPGRSRPQRRPRVLRALGRPGRHRSHVDQRQRFSCGADCQV</sequence>
<keyword evidence="2" id="KW-0418">Kinase</keyword>
<feature type="region of interest" description="Disordered" evidence="1">
    <location>
        <begin position="1"/>
        <end position="278"/>
    </location>
</feature>
<accession>A0A6J4NZR8</accession>
<feature type="non-terminal residue" evidence="2">
    <location>
        <position position="1"/>
    </location>
</feature>
<dbReference type="GO" id="GO:0043798">
    <property type="term" value="F:glycerate 2-kinase activity"/>
    <property type="evidence" value="ECO:0007669"/>
    <property type="project" value="UniProtKB-EC"/>
</dbReference>
<feature type="compositionally biased region" description="Low complexity" evidence="1">
    <location>
        <begin position="261"/>
        <end position="272"/>
    </location>
</feature>
<proteinExistence type="predicted"/>
<feature type="compositionally biased region" description="Basic and acidic residues" evidence="1">
    <location>
        <begin position="36"/>
        <end position="56"/>
    </location>
</feature>
<feature type="compositionally biased region" description="Low complexity" evidence="1">
    <location>
        <begin position="191"/>
        <end position="200"/>
    </location>
</feature>
<reference evidence="2" key="1">
    <citation type="submission" date="2020-02" db="EMBL/GenBank/DDBJ databases">
        <authorList>
            <person name="Meier V. D."/>
        </authorList>
    </citation>
    <scope>NUCLEOTIDE SEQUENCE</scope>
    <source>
        <strain evidence="2">AVDCRST_MAG15</strain>
    </source>
</reference>
<name>A0A6J4NZR8_9RHOB</name>
<feature type="compositionally biased region" description="Basic residues" evidence="1">
    <location>
        <begin position="206"/>
        <end position="219"/>
    </location>
</feature>
<protein>
    <submittedName>
        <fullName evidence="2">D-glycerate 2-kinase</fullName>
        <ecNumber evidence="2">2.7.1.165</ecNumber>
    </submittedName>
</protein>
<feature type="compositionally biased region" description="Basic residues" evidence="1">
    <location>
        <begin position="131"/>
        <end position="141"/>
    </location>
</feature>
<dbReference type="AlphaFoldDB" id="A0A6J4NZR8"/>